<evidence type="ECO:0000256" key="1">
    <source>
        <dbReference type="SAM" id="Coils"/>
    </source>
</evidence>
<dbReference type="RefSeq" id="XP_013422013.1">
    <property type="nucleotide sequence ID" value="XM_013566559.1"/>
</dbReference>
<dbReference type="GO" id="GO:0003714">
    <property type="term" value="F:transcription corepressor activity"/>
    <property type="evidence" value="ECO:0007669"/>
    <property type="project" value="TreeGrafter"/>
</dbReference>
<name>A0A1S3KHA7_LINAN</name>
<dbReference type="GO" id="GO:0016605">
    <property type="term" value="C:PML body"/>
    <property type="evidence" value="ECO:0007669"/>
    <property type="project" value="TreeGrafter"/>
</dbReference>
<keyword evidence="3" id="KW-1185">Reference proteome</keyword>
<dbReference type="GO" id="GO:0036337">
    <property type="term" value="P:Fas signaling pathway"/>
    <property type="evidence" value="ECO:0007669"/>
    <property type="project" value="TreeGrafter"/>
</dbReference>
<protein>
    <submittedName>
        <fullName evidence="4 5">CASP8-associated protein 2</fullName>
    </submittedName>
</protein>
<organism evidence="3 5">
    <name type="scientific">Lingula anatina</name>
    <name type="common">Brachiopod</name>
    <name type="synonym">Lingula unguis</name>
    <dbReference type="NCBI Taxonomy" id="7574"/>
    <lineage>
        <taxon>Eukaryota</taxon>
        <taxon>Metazoa</taxon>
        <taxon>Spiralia</taxon>
        <taxon>Lophotrochozoa</taxon>
        <taxon>Brachiopoda</taxon>
        <taxon>Linguliformea</taxon>
        <taxon>Lingulata</taxon>
        <taxon>Lingulida</taxon>
        <taxon>Linguloidea</taxon>
        <taxon>Lingulidae</taxon>
        <taxon>Lingula</taxon>
    </lineage>
</organism>
<accession>A0A1S3KHA7</accession>
<feature type="compositionally biased region" description="Basic and acidic residues" evidence="2">
    <location>
        <begin position="841"/>
        <end position="874"/>
    </location>
</feature>
<evidence type="ECO:0000313" key="3">
    <source>
        <dbReference type="Proteomes" id="UP000085678"/>
    </source>
</evidence>
<evidence type="ECO:0000313" key="5">
    <source>
        <dbReference type="RefSeq" id="XP_013422013.1"/>
    </source>
</evidence>
<sequence length="982" mass="112678">MDVSEEELSNLDLYSDLLSTDHQHEEIEKQELKSRLEDVVRENEEMKKELAKFHVQTETLVKENAVLKKNMSALYQTAKLEMKRKEADITRMRKTMETYAKLIRKQGLSLPNPEVKPAVVKENFSGTFIGSRERNVNQTMPVKVSDPKPRSESENVQTRLMGIAAMSYGQGFQGSSEVEKNDRSGPEKYKNCSEDEGKVIVKSIFCDSEQVEVTNSSIHGNGQKHDKNDFIDNRTSKERKKTSLKADSKGKEKNALHSKRSSNDRLDRTPETRYSRERGHGSQENRSNKDDYRCNQKHNKDNGNKSVERKSSHDREDKKPVKRESNERDNYISEKRPNMERKDDTVKKNARTSEDKCRPEKLLSKEERNSFAVKTSASKERSKLDRSTGGKDRCHDSRSHHSHERKHLDLCDRRKEEVKSIDGDHSKGHQCEAKQHGKVLNHANKKRKLTTGHSERPSKLSRKNQRGHSESHKHSRTKSTIHSSEKDRDSLEHEHLVEHRSQAKNTGFKYLKPTKPFDIDRMELYMKHAQHHFEVRRRKKKGSVKTLDLPRTAVKKTEQTGNSSQLPCPDQIAKTHDLDDPICQRIENSVPKVTNGVSSDLTNKRAAAHVFYPTHKEEQPFDRSFNEDAVGNNFGEGSKMKEHEEMANIGGIYKGIKMEPVVTLSETDSKESKISKKEKDVSNEAYQTGVFDSDVVEEITGVSNQIESGVGSALSCARTEVPAAVMEHNGLMETSDVLEVQQLKPFELEGDIKNAGIKDMSETREIPQLVQKNKMDFPVEVMDLSERNESGLVDIVELGLGETSPLIDGEMDDLVLDFKDRNGLENESAEEGEITSESEDETKSRKCTNEPVKSSRDSRQNCPEHRKRNSNKEFFKRHHGKTDERNLSKSQIEKRKRSISHSENGFKKDASHHNSRYKIKDTKNEGQEKKKRDGSRTDKNLHKEYSESNQPRKHRKENECEAKENCPRKSYSKDDRSRSKRP</sequence>
<dbReference type="Proteomes" id="UP000085678">
    <property type="component" value="Unplaced"/>
</dbReference>
<dbReference type="PANTHER" id="PTHR15489">
    <property type="entry name" value="CASPASE 8 ASSOCIATED PROTEIN 2"/>
    <property type="match status" value="1"/>
</dbReference>
<evidence type="ECO:0000313" key="4">
    <source>
        <dbReference type="RefSeq" id="XP_013422012.1"/>
    </source>
</evidence>
<keyword evidence="1" id="KW-0175">Coiled coil</keyword>
<feature type="compositionally biased region" description="Basic and acidic residues" evidence="2">
    <location>
        <begin position="377"/>
        <end position="399"/>
    </location>
</feature>
<feature type="compositionally biased region" description="Basic and acidic residues" evidence="2">
    <location>
        <begin position="483"/>
        <end position="501"/>
    </location>
</feature>
<feature type="coiled-coil region" evidence="1">
    <location>
        <begin position="22"/>
        <end position="95"/>
    </location>
</feature>
<feature type="compositionally biased region" description="Basic and acidic residues" evidence="2">
    <location>
        <begin position="223"/>
        <end position="236"/>
    </location>
</feature>
<dbReference type="InterPro" id="IPR039674">
    <property type="entry name" value="FLASH"/>
</dbReference>
<dbReference type="KEGG" id="lak:106181975"/>
<feature type="compositionally biased region" description="Basic and acidic residues" evidence="2">
    <location>
        <begin position="881"/>
        <end position="893"/>
    </location>
</feature>
<dbReference type="OrthoDB" id="1938039at2759"/>
<reference evidence="4 5" key="1">
    <citation type="submission" date="2025-04" db="UniProtKB">
        <authorList>
            <consortium name="RefSeq"/>
        </authorList>
    </citation>
    <scope>IDENTIFICATION</scope>
    <source>
        <tissue evidence="4 5">Gonads</tissue>
    </source>
</reference>
<dbReference type="GO" id="GO:0005739">
    <property type="term" value="C:mitochondrion"/>
    <property type="evidence" value="ECO:0007669"/>
    <property type="project" value="TreeGrafter"/>
</dbReference>
<feature type="compositionally biased region" description="Basic and acidic residues" evidence="2">
    <location>
        <begin position="956"/>
        <end position="982"/>
    </location>
</feature>
<dbReference type="STRING" id="7574.A0A1S3KHA7"/>
<feature type="region of interest" description="Disordered" evidence="2">
    <location>
        <begin position="823"/>
        <end position="982"/>
    </location>
</feature>
<dbReference type="GO" id="GO:0008625">
    <property type="term" value="P:extrinsic apoptotic signaling pathway via death domain receptors"/>
    <property type="evidence" value="ECO:0007669"/>
    <property type="project" value="TreeGrafter"/>
</dbReference>
<dbReference type="PANTHER" id="PTHR15489:SF2">
    <property type="entry name" value="CASP8-ASSOCIATED PROTEIN 2"/>
    <property type="match status" value="1"/>
</dbReference>
<feature type="compositionally biased region" description="Acidic residues" evidence="2">
    <location>
        <begin position="827"/>
        <end position="840"/>
    </location>
</feature>
<feature type="region of interest" description="Disordered" evidence="2">
    <location>
        <begin position="215"/>
        <end position="501"/>
    </location>
</feature>
<feature type="compositionally biased region" description="Basic and acidic residues" evidence="2">
    <location>
        <begin position="406"/>
        <end position="435"/>
    </location>
</feature>
<dbReference type="GeneID" id="106181975"/>
<evidence type="ECO:0000256" key="2">
    <source>
        <dbReference type="SAM" id="MobiDB-lite"/>
    </source>
</evidence>
<feature type="compositionally biased region" description="Basic and acidic residues" evidence="2">
    <location>
        <begin position="177"/>
        <end position="192"/>
    </location>
</feature>
<dbReference type="RefSeq" id="XP_013422012.1">
    <property type="nucleotide sequence ID" value="XM_013566558.1"/>
</dbReference>
<feature type="compositionally biased region" description="Basic and acidic residues" evidence="2">
    <location>
        <begin position="904"/>
        <end position="946"/>
    </location>
</feature>
<proteinExistence type="predicted"/>
<feature type="compositionally biased region" description="Basic and acidic residues" evidence="2">
    <location>
        <begin position="244"/>
        <end position="369"/>
    </location>
</feature>
<dbReference type="AlphaFoldDB" id="A0A1S3KHA7"/>
<gene>
    <name evidence="4 5" type="primary">LOC106181975</name>
</gene>
<feature type="compositionally biased region" description="Basic residues" evidence="2">
    <location>
        <begin position="436"/>
        <end position="450"/>
    </location>
</feature>
<feature type="region of interest" description="Disordered" evidence="2">
    <location>
        <begin position="171"/>
        <end position="192"/>
    </location>
</feature>